<dbReference type="Ensembl" id="ENSXCOT00000011853.1">
    <property type="protein sequence ID" value="ENSXCOP00000011720.1"/>
    <property type="gene ID" value="ENSXCOG00000008849.1"/>
</dbReference>
<dbReference type="Proteomes" id="UP000261380">
    <property type="component" value="Unplaced"/>
</dbReference>
<accession>A0A3B5LLX6</accession>
<protein>
    <submittedName>
        <fullName evidence="1">Uncharacterized protein</fullName>
    </submittedName>
</protein>
<name>A0A3B5LLX6_9TELE</name>
<proteinExistence type="predicted"/>
<evidence type="ECO:0000313" key="1">
    <source>
        <dbReference type="Ensembl" id="ENSXCOP00000011720.1"/>
    </source>
</evidence>
<evidence type="ECO:0000313" key="2">
    <source>
        <dbReference type="Proteomes" id="UP000261380"/>
    </source>
</evidence>
<reference evidence="1" key="1">
    <citation type="submission" date="2025-08" db="UniProtKB">
        <authorList>
            <consortium name="Ensembl"/>
        </authorList>
    </citation>
    <scope>IDENTIFICATION</scope>
</reference>
<dbReference type="InterPro" id="IPR018616">
    <property type="entry name" value="GUCD1"/>
</dbReference>
<organism evidence="1 2">
    <name type="scientific">Xiphophorus couchianus</name>
    <name type="common">Monterrey platyfish</name>
    <dbReference type="NCBI Taxonomy" id="32473"/>
    <lineage>
        <taxon>Eukaryota</taxon>
        <taxon>Metazoa</taxon>
        <taxon>Chordata</taxon>
        <taxon>Craniata</taxon>
        <taxon>Vertebrata</taxon>
        <taxon>Euteleostomi</taxon>
        <taxon>Actinopterygii</taxon>
        <taxon>Neopterygii</taxon>
        <taxon>Teleostei</taxon>
        <taxon>Neoteleostei</taxon>
        <taxon>Acanthomorphata</taxon>
        <taxon>Ovalentaria</taxon>
        <taxon>Atherinomorphae</taxon>
        <taxon>Cyprinodontiformes</taxon>
        <taxon>Poeciliidae</taxon>
        <taxon>Poeciliinae</taxon>
        <taxon>Xiphophorus</taxon>
    </lineage>
</organism>
<dbReference type="AlphaFoldDB" id="A0A3B5LLX6"/>
<dbReference type="PANTHER" id="PTHR31400:SF1">
    <property type="entry name" value="PROTEIN GUCD1"/>
    <property type="match status" value="1"/>
</dbReference>
<reference evidence="1" key="2">
    <citation type="submission" date="2025-09" db="UniProtKB">
        <authorList>
            <consortium name="Ensembl"/>
        </authorList>
    </citation>
    <scope>IDENTIFICATION</scope>
</reference>
<dbReference type="Pfam" id="PF09778">
    <property type="entry name" value="Guanylate_cyc_2"/>
    <property type="match status" value="1"/>
</dbReference>
<dbReference type="GeneTree" id="ENSGT01020000230351"/>
<sequence length="129" mass="15023">QQTSSQQCGPGIQLQDAILLNVPVIRQLYHWDCGLACSRMVLKYLHPVSDEEFQRACWELRLTESVWTIDLAYLMCHLGVKHCFCTQTLGVDKGFKNQSFYKKHFDTEEDRVNRLFLKAESKGVVVKKW</sequence>
<dbReference type="PANTHER" id="PTHR31400">
    <property type="entry name" value="GUANYLYL CYCLASE DOMAIN CONTAINING PROTEIN 1 GUCD1"/>
    <property type="match status" value="1"/>
</dbReference>
<keyword evidence="2" id="KW-1185">Reference proteome</keyword>